<comment type="similarity">
    <text evidence="15">Belongs to the AAA ATPase family.</text>
</comment>
<proteinExistence type="inferred from homology"/>
<evidence type="ECO:0000259" key="17">
    <source>
        <dbReference type="SMART" id="SM00382"/>
    </source>
</evidence>
<keyword evidence="19" id="KW-1185">Reference proteome</keyword>
<protein>
    <recommendedName>
        <fullName evidence="14">ATP-dependent zinc metalloprotease FtsH</fullName>
        <ecNumber evidence="14">3.4.24.-</ecNumber>
    </recommendedName>
</protein>
<reference evidence="18 19" key="1">
    <citation type="journal article" date="2017" name="Int. J. Syst. Evol. Microbiol.">
        <title>Mycoplasma tullyi sp. nov., isolated from penguins of the genus Spheniscus.</title>
        <authorList>
            <person name="Yavari C.A."/>
            <person name="Ramirez A.S."/>
            <person name="Nicholas R.A.J."/>
            <person name="Radford A.D."/>
            <person name="Darby A.C."/>
            <person name="Bradbury J.M."/>
        </authorList>
    </citation>
    <scope>NUCLEOTIDE SEQUENCE [LARGE SCALE GENOMIC DNA]</scope>
    <source>
        <strain evidence="18 19">56A97T</strain>
    </source>
</reference>
<dbReference type="GO" id="GO:0004222">
    <property type="term" value="F:metalloendopeptidase activity"/>
    <property type="evidence" value="ECO:0007669"/>
    <property type="project" value="InterPro"/>
</dbReference>
<feature type="compositionally biased region" description="Basic and acidic residues" evidence="16">
    <location>
        <begin position="727"/>
        <end position="760"/>
    </location>
</feature>
<keyword evidence="12 14" id="KW-0482">Metalloprotease</keyword>
<evidence type="ECO:0000256" key="10">
    <source>
        <dbReference type="ARBA" id="ARBA00022840"/>
    </source>
</evidence>
<dbReference type="CDD" id="cd19501">
    <property type="entry name" value="RecA-like_FtsH"/>
    <property type="match status" value="1"/>
</dbReference>
<dbReference type="InterPro" id="IPR005936">
    <property type="entry name" value="FtsH"/>
</dbReference>
<dbReference type="GO" id="GO:0030163">
    <property type="term" value="P:protein catabolic process"/>
    <property type="evidence" value="ECO:0007669"/>
    <property type="project" value="UniProtKB-UniRule"/>
</dbReference>
<keyword evidence="9 14" id="KW-0862">Zinc</keyword>
<accession>A0A7D7U3U9</accession>
<dbReference type="Pfam" id="PF00004">
    <property type="entry name" value="AAA"/>
    <property type="match status" value="1"/>
</dbReference>
<evidence type="ECO:0000256" key="6">
    <source>
        <dbReference type="ARBA" id="ARBA00022723"/>
    </source>
</evidence>
<dbReference type="InterPro" id="IPR037219">
    <property type="entry name" value="Peptidase_M41-like"/>
</dbReference>
<dbReference type="RefSeq" id="WP_182078830.1">
    <property type="nucleotide sequence ID" value="NZ_CP059674.1"/>
</dbReference>
<dbReference type="InterPro" id="IPR003593">
    <property type="entry name" value="AAA+_ATPase"/>
</dbReference>
<dbReference type="InterPro" id="IPR041569">
    <property type="entry name" value="AAA_lid_3"/>
</dbReference>
<dbReference type="AlphaFoldDB" id="A0A7D7U3U9"/>
<dbReference type="HAMAP" id="MF_01458">
    <property type="entry name" value="FtsH"/>
    <property type="match status" value="1"/>
</dbReference>
<dbReference type="Pfam" id="PF01434">
    <property type="entry name" value="Peptidase_M41"/>
    <property type="match status" value="1"/>
</dbReference>
<dbReference type="InterPro" id="IPR003960">
    <property type="entry name" value="ATPase_AAA_CS"/>
</dbReference>
<comment type="cofactor">
    <cofactor evidence="14">
        <name>Zn(2+)</name>
        <dbReference type="ChEBI" id="CHEBI:29105"/>
    </cofactor>
    <text evidence="14">Binds 1 zinc ion per subunit.</text>
</comment>
<evidence type="ECO:0000256" key="4">
    <source>
        <dbReference type="ARBA" id="ARBA00022670"/>
    </source>
</evidence>
<keyword evidence="5 14" id="KW-0812">Transmembrane</keyword>
<evidence type="ECO:0000256" key="7">
    <source>
        <dbReference type="ARBA" id="ARBA00022741"/>
    </source>
</evidence>
<organism evidence="18 19">
    <name type="scientific">Mycoplasma tullyi</name>
    <dbReference type="NCBI Taxonomy" id="1612150"/>
    <lineage>
        <taxon>Bacteria</taxon>
        <taxon>Bacillati</taxon>
        <taxon>Mycoplasmatota</taxon>
        <taxon>Mollicutes</taxon>
        <taxon>Mycoplasmataceae</taxon>
        <taxon>Mycoplasma</taxon>
    </lineage>
</organism>
<name>A0A7D7U3U9_9MOLU</name>
<evidence type="ECO:0000256" key="15">
    <source>
        <dbReference type="RuleBase" id="RU003651"/>
    </source>
</evidence>
<dbReference type="InterPro" id="IPR000642">
    <property type="entry name" value="Peptidase_M41"/>
</dbReference>
<evidence type="ECO:0000256" key="11">
    <source>
        <dbReference type="ARBA" id="ARBA00022989"/>
    </source>
</evidence>
<dbReference type="GO" id="GO:0005737">
    <property type="term" value="C:cytoplasm"/>
    <property type="evidence" value="ECO:0007669"/>
    <property type="project" value="UniProtKB-ARBA"/>
</dbReference>
<dbReference type="GO" id="GO:0005886">
    <property type="term" value="C:plasma membrane"/>
    <property type="evidence" value="ECO:0007669"/>
    <property type="project" value="UniProtKB-SubCell"/>
</dbReference>
<keyword evidence="13 14" id="KW-0472">Membrane</keyword>
<dbReference type="Gene3D" id="3.40.50.300">
    <property type="entry name" value="P-loop containing nucleotide triphosphate hydrolases"/>
    <property type="match status" value="1"/>
</dbReference>
<dbReference type="Proteomes" id="UP000514704">
    <property type="component" value="Chromosome"/>
</dbReference>
<evidence type="ECO:0000313" key="18">
    <source>
        <dbReference type="EMBL" id="QMT98551.1"/>
    </source>
</evidence>
<dbReference type="GO" id="GO:0008270">
    <property type="term" value="F:zinc ion binding"/>
    <property type="evidence" value="ECO:0007669"/>
    <property type="project" value="UniProtKB-UniRule"/>
</dbReference>
<dbReference type="PANTHER" id="PTHR23076">
    <property type="entry name" value="METALLOPROTEASE M41 FTSH"/>
    <property type="match status" value="1"/>
</dbReference>
<feature type="binding site" evidence="14">
    <location>
        <begin position="314"/>
        <end position="321"/>
    </location>
    <ligand>
        <name>ATP</name>
        <dbReference type="ChEBI" id="CHEBI:30616"/>
    </ligand>
</feature>
<evidence type="ECO:0000256" key="8">
    <source>
        <dbReference type="ARBA" id="ARBA00022801"/>
    </source>
</evidence>
<dbReference type="GO" id="GO:0005524">
    <property type="term" value="F:ATP binding"/>
    <property type="evidence" value="ECO:0007669"/>
    <property type="project" value="UniProtKB-UniRule"/>
</dbReference>
<comment type="subcellular location">
    <subcellularLocation>
        <location evidence="14">Cell membrane</location>
        <topology evidence="14">Multi-pass membrane protein</topology>
        <orientation evidence="14">Cytoplasmic side</orientation>
    </subcellularLocation>
    <subcellularLocation>
        <location evidence="1">Membrane</location>
    </subcellularLocation>
</comment>
<dbReference type="EMBL" id="CP059674">
    <property type="protein sequence ID" value="QMT98551.1"/>
    <property type="molecule type" value="Genomic_DNA"/>
</dbReference>
<comment type="similarity">
    <text evidence="2 14">In the C-terminal section; belongs to the peptidase M41 family.</text>
</comment>
<evidence type="ECO:0000256" key="5">
    <source>
        <dbReference type="ARBA" id="ARBA00022692"/>
    </source>
</evidence>
<keyword evidence="10 14" id="KW-0067">ATP-binding</keyword>
<keyword evidence="3 14" id="KW-1003">Cell membrane</keyword>
<evidence type="ECO:0000256" key="1">
    <source>
        <dbReference type="ARBA" id="ARBA00004370"/>
    </source>
</evidence>
<dbReference type="SMART" id="SM00382">
    <property type="entry name" value="AAA"/>
    <property type="match status" value="1"/>
</dbReference>
<evidence type="ECO:0000256" key="9">
    <source>
        <dbReference type="ARBA" id="ARBA00022833"/>
    </source>
</evidence>
<feature type="binding site" evidence="14">
    <location>
        <position position="540"/>
    </location>
    <ligand>
        <name>Zn(2+)</name>
        <dbReference type="ChEBI" id="CHEBI:29105"/>
        <note>catalytic</note>
    </ligand>
</feature>
<dbReference type="SUPFAM" id="SSF52540">
    <property type="entry name" value="P-loop containing nucleoside triphosphate hydrolases"/>
    <property type="match status" value="1"/>
</dbReference>
<dbReference type="SUPFAM" id="SSF140990">
    <property type="entry name" value="FtsH protease domain-like"/>
    <property type="match status" value="1"/>
</dbReference>
<evidence type="ECO:0000256" key="13">
    <source>
        <dbReference type="ARBA" id="ARBA00023136"/>
    </source>
</evidence>
<keyword evidence="6 14" id="KW-0479">Metal-binding</keyword>
<dbReference type="GO" id="GO:0016887">
    <property type="term" value="F:ATP hydrolysis activity"/>
    <property type="evidence" value="ECO:0007669"/>
    <property type="project" value="UniProtKB-UniRule"/>
</dbReference>
<comment type="subunit">
    <text evidence="14">Homohexamer.</text>
</comment>
<feature type="transmembrane region" description="Helical" evidence="14">
    <location>
        <begin position="24"/>
        <end position="47"/>
    </location>
</feature>
<dbReference type="Gene3D" id="1.20.58.760">
    <property type="entry name" value="Peptidase M41"/>
    <property type="match status" value="1"/>
</dbReference>
<dbReference type="GO" id="GO:0006508">
    <property type="term" value="P:proteolysis"/>
    <property type="evidence" value="ECO:0007669"/>
    <property type="project" value="UniProtKB-KW"/>
</dbReference>
<feature type="binding site" evidence="14">
    <location>
        <position position="615"/>
    </location>
    <ligand>
        <name>Zn(2+)</name>
        <dbReference type="ChEBI" id="CHEBI:29105"/>
        <note>catalytic</note>
    </ligand>
</feature>
<dbReference type="Pfam" id="PF17862">
    <property type="entry name" value="AAA_lid_3"/>
    <property type="match status" value="1"/>
</dbReference>
<evidence type="ECO:0000256" key="16">
    <source>
        <dbReference type="SAM" id="MobiDB-lite"/>
    </source>
</evidence>
<feature type="region of interest" description="Disordered" evidence="16">
    <location>
        <begin position="727"/>
        <end position="768"/>
    </location>
</feature>
<feature type="active site" evidence="14">
    <location>
        <position position="537"/>
    </location>
</feature>
<keyword evidence="4 14" id="KW-0645">Protease</keyword>
<keyword evidence="11 14" id="KW-1133">Transmembrane helix</keyword>
<keyword evidence="8 14" id="KW-0378">Hydrolase</keyword>
<feature type="domain" description="AAA+ ATPase" evidence="17">
    <location>
        <begin position="306"/>
        <end position="445"/>
    </location>
</feature>
<dbReference type="GO" id="GO:0004176">
    <property type="term" value="F:ATP-dependent peptidase activity"/>
    <property type="evidence" value="ECO:0007669"/>
    <property type="project" value="InterPro"/>
</dbReference>
<evidence type="ECO:0000256" key="2">
    <source>
        <dbReference type="ARBA" id="ARBA00010044"/>
    </source>
</evidence>
<evidence type="ECO:0000313" key="19">
    <source>
        <dbReference type="Proteomes" id="UP000514704"/>
    </source>
</evidence>
<dbReference type="KEGG" id="mtuy:H3143_00120"/>
<keyword evidence="7 14" id="KW-0547">Nucleotide-binding</keyword>
<dbReference type="InterPro" id="IPR003959">
    <property type="entry name" value="ATPase_AAA_core"/>
</dbReference>
<dbReference type="InterPro" id="IPR027417">
    <property type="entry name" value="P-loop_NTPase"/>
</dbReference>
<comment type="similarity">
    <text evidence="14">In the central section; belongs to the AAA ATPase family.</text>
</comment>
<feature type="transmembrane region" description="Helical" evidence="14">
    <location>
        <begin position="214"/>
        <end position="235"/>
    </location>
</feature>
<dbReference type="PROSITE" id="PS00674">
    <property type="entry name" value="AAA"/>
    <property type="match status" value="1"/>
</dbReference>
<dbReference type="NCBIfam" id="TIGR01241">
    <property type="entry name" value="FtsH_fam"/>
    <property type="match status" value="1"/>
</dbReference>
<sequence>MSNTSNFNERVTENAKPPKNVKSIIWKTIGIIIVMAIIIGLILFYVLPRNTIANISNIQYVDGNLVATANINGRNGRFILDLQNSTYQTSYTSGLSLSISVFLRNLNNANGQSFFVSLIRPATSSTNDAVFNIANLSINQTRGVATLVTEGGSFSAVLTSTVTALPLAGQKFLPANFNIDTASLNDYRPAGAINGIQRLLAVGNVRLPDQSAAILTQFLASIIPFVILIVIYIVIARRFSRTMGAGGAIGEDGENVFTIGKSQAKLAKSTFKFTDVAGIEEEKSELIELVDYLKRPGKYVQMGARTPRGVVLYGPPGTGKTLLAKAVAGEAGVPFFQVTGSAFEDMLVGVGAKRVRNLFAKAKKAAPCIIFIDEIDSVGSKRGKYEISAGSATDQTLNQLLAEMDGFSTRTGIIVMAATNRLDVLDDALLRPGRFDRHIQVNLPDIKEREAILKIHSKNKNISSKVNLMDIARRTPGFSGAQLENVLNEATLLAVRADRTSISLSDIDEAIDRVIAGPAKKSRVISDFEKNQVAHHEAGHALVGLHLKGADEVQKITIIPRGQAGGYTLSTPKDAELNLKKKSDLLNMIAGALGGRASEELFFGKDAISTGASNDFYKATNIAKTMVTQLGMSDLGITQFLPSEGGINPNARYYSENTAQKIDQEIAKILEEQYKVAYKIINDNQNELKLIVEALLIQETIVKNDIDYIHEHLKLPEAIIKLKEEQAKEKAAAQKEEEAEKAKEEKSDSSQPKEESKEESSTSAADSN</sequence>
<evidence type="ECO:0000256" key="3">
    <source>
        <dbReference type="ARBA" id="ARBA00022475"/>
    </source>
</evidence>
<evidence type="ECO:0000256" key="12">
    <source>
        <dbReference type="ARBA" id="ARBA00023049"/>
    </source>
</evidence>
<dbReference type="FunFam" id="1.10.8.60:FF:000001">
    <property type="entry name" value="ATP-dependent zinc metalloprotease FtsH"/>
    <property type="match status" value="1"/>
</dbReference>
<dbReference type="PANTHER" id="PTHR23076:SF97">
    <property type="entry name" value="ATP-DEPENDENT ZINC METALLOPROTEASE YME1L1"/>
    <property type="match status" value="1"/>
</dbReference>
<dbReference type="Gene3D" id="1.10.8.60">
    <property type="match status" value="1"/>
</dbReference>
<feature type="binding site" evidence="14">
    <location>
        <position position="536"/>
    </location>
    <ligand>
        <name>Zn(2+)</name>
        <dbReference type="ChEBI" id="CHEBI:29105"/>
        <note>catalytic</note>
    </ligand>
</feature>
<dbReference type="FunFam" id="1.20.58.760:FF:000001">
    <property type="entry name" value="ATP-dependent zinc metalloprotease FtsH"/>
    <property type="match status" value="1"/>
</dbReference>
<dbReference type="EC" id="3.4.24.-" evidence="14"/>
<evidence type="ECO:0000256" key="14">
    <source>
        <dbReference type="HAMAP-Rule" id="MF_01458"/>
    </source>
</evidence>
<dbReference type="FunFam" id="3.40.50.300:FF:000352">
    <property type="entry name" value="ATP-dependent zinc metalloprotease FTSH 7, chloroplastic"/>
    <property type="match status" value="1"/>
</dbReference>
<comment type="function">
    <text evidence="14">Acts as a processive, ATP-dependent zinc metallopeptidase for both cytoplasmic and membrane proteins. Plays a role in the quality control of integral membrane proteins.</text>
</comment>
<gene>
    <name evidence="18" type="primary">hflB</name>
    <name evidence="14" type="synonym">ftsH</name>
    <name evidence="18" type="ORF">H3143_00120</name>
</gene>